<feature type="domain" description="DUF7967" evidence="1">
    <location>
        <begin position="39"/>
        <end position="127"/>
    </location>
</feature>
<evidence type="ECO:0000313" key="3">
    <source>
        <dbReference type="Proteomes" id="UP000011657"/>
    </source>
</evidence>
<evidence type="ECO:0000313" key="2">
    <source>
        <dbReference type="EMBL" id="ELZ15219.1"/>
    </source>
</evidence>
<gene>
    <name evidence="2" type="ORF">C477_18575</name>
</gene>
<keyword evidence="3" id="KW-1185">Reference proteome</keyword>
<accession>M0BZV5</accession>
<protein>
    <recommendedName>
        <fullName evidence="1">DUF7967 domain-containing protein</fullName>
    </recommendedName>
</protein>
<evidence type="ECO:0000259" key="1">
    <source>
        <dbReference type="Pfam" id="PF25921"/>
    </source>
</evidence>
<sequence length="127" mass="14154">MSRGEGPAEREPTAPNYFSLEALTVDMAQTDTDAGTGSDDTVRVWLVERTYSDDEQNLIILTYATLDGERYFRKERALTSFTDVRDTTAAVDVDDGNLGTVDDPDLREQYAAEAERMAEVHDPDDVI</sequence>
<reference evidence="2 3" key="1">
    <citation type="journal article" date="2014" name="PLoS Genet.">
        <title>Phylogenetically driven sequencing of extremely halophilic archaea reveals strategies for static and dynamic osmo-response.</title>
        <authorList>
            <person name="Becker E.A."/>
            <person name="Seitzer P.M."/>
            <person name="Tritt A."/>
            <person name="Larsen D."/>
            <person name="Krusor M."/>
            <person name="Yao A.I."/>
            <person name="Wu D."/>
            <person name="Madern D."/>
            <person name="Eisen J.A."/>
            <person name="Darling A.E."/>
            <person name="Facciotti M.T."/>
        </authorList>
    </citation>
    <scope>NUCLEOTIDE SEQUENCE [LARGE SCALE GENOMIC DNA]</scope>
    <source>
        <strain evidence="2 3">JCM 13891</strain>
    </source>
</reference>
<dbReference type="STRING" id="1227488.C477_18575"/>
<organism evidence="2 3">
    <name type="scientific">Haloterrigena salina JCM 13891</name>
    <dbReference type="NCBI Taxonomy" id="1227488"/>
    <lineage>
        <taxon>Archaea</taxon>
        <taxon>Methanobacteriati</taxon>
        <taxon>Methanobacteriota</taxon>
        <taxon>Stenosarchaea group</taxon>
        <taxon>Halobacteria</taxon>
        <taxon>Halobacteriales</taxon>
        <taxon>Natrialbaceae</taxon>
        <taxon>Haloterrigena</taxon>
    </lineage>
</organism>
<dbReference type="eggNOG" id="arCOG03917">
    <property type="taxonomic scope" value="Archaea"/>
</dbReference>
<dbReference type="AlphaFoldDB" id="M0BZV5"/>
<comment type="caution">
    <text evidence="2">The sequence shown here is derived from an EMBL/GenBank/DDBJ whole genome shotgun (WGS) entry which is preliminary data.</text>
</comment>
<dbReference type="Pfam" id="PF25921">
    <property type="entry name" value="DUF7967"/>
    <property type="match status" value="1"/>
</dbReference>
<dbReference type="EMBL" id="AOIS01000058">
    <property type="protein sequence ID" value="ELZ15219.1"/>
    <property type="molecule type" value="Genomic_DNA"/>
</dbReference>
<name>M0BZV5_9EURY</name>
<dbReference type="PATRIC" id="fig|1227488.3.peg.3722"/>
<proteinExistence type="predicted"/>
<dbReference type="Proteomes" id="UP000011657">
    <property type="component" value="Unassembled WGS sequence"/>
</dbReference>
<dbReference type="InterPro" id="IPR058273">
    <property type="entry name" value="DUF7967"/>
</dbReference>